<evidence type="ECO:0000313" key="1">
    <source>
        <dbReference type="EMBL" id="EGE83319.2"/>
    </source>
</evidence>
<dbReference type="HOGENOM" id="CLU_1668910_0_0_1"/>
<dbReference type="AlphaFoldDB" id="F2TJA6"/>
<sequence>MIDLLPETAVMSPPLLFLFLFIEIDSNCTFFIQQVELLIAFRSFWLPLPTVALPRLIRIIDTSVNVGSFIEQSLWQNNDPRIYLTLEYRSISSANDWLAFNIPYK</sequence>
<accession>F2TJA6</accession>
<reference evidence="1" key="1">
    <citation type="submission" date="2010-03" db="EMBL/GenBank/DDBJ databases">
        <title>Annotation of Blastomyces dermatitidis strain ATCC 18188.</title>
        <authorList>
            <consortium name="The Broad Institute Genome Sequencing Platform"/>
            <consortium name="Broad Institute Genome Sequencing Center for Infectious Disease."/>
            <person name="Cuomo C."/>
            <person name="Klein B."/>
            <person name="Sullivan T."/>
            <person name="Heitman J."/>
            <person name="Young S."/>
            <person name="Zeng Q."/>
            <person name="Gargeya S."/>
            <person name="Alvarado L."/>
            <person name="Berlin A.M."/>
            <person name="Chapman S.B."/>
            <person name="Chen Z."/>
            <person name="Freedman E."/>
            <person name="Gellesch M."/>
            <person name="Goldberg J."/>
            <person name="Griggs A."/>
            <person name="Gujja S."/>
            <person name="Heilman E."/>
            <person name="Heiman D."/>
            <person name="Howarth C."/>
            <person name="Mehta T."/>
            <person name="Neiman D."/>
            <person name="Pearson M."/>
            <person name="Roberts A."/>
            <person name="Saif S."/>
            <person name="Shea T."/>
            <person name="Shenoy N."/>
            <person name="Sisk P."/>
            <person name="Stolte C."/>
            <person name="Sykes S."/>
            <person name="White J."/>
            <person name="Yandava C."/>
            <person name="Haas B."/>
            <person name="Nusbaum C."/>
            <person name="Birren B."/>
        </authorList>
    </citation>
    <scope>NUCLEOTIDE SEQUENCE [LARGE SCALE GENOMIC DNA]</scope>
    <source>
        <strain evidence="1">ATCC 18188</strain>
    </source>
</reference>
<dbReference type="Proteomes" id="UP000007802">
    <property type="component" value="Unassembled WGS sequence"/>
</dbReference>
<protein>
    <submittedName>
        <fullName evidence="1">Uncharacterized protein</fullName>
    </submittedName>
</protein>
<organism evidence="1">
    <name type="scientific">Ajellomyces dermatitidis (strain ATCC 18188 / CBS 674.68)</name>
    <name type="common">Blastomyces dermatitidis</name>
    <dbReference type="NCBI Taxonomy" id="653446"/>
    <lineage>
        <taxon>Eukaryota</taxon>
        <taxon>Fungi</taxon>
        <taxon>Dikarya</taxon>
        <taxon>Ascomycota</taxon>
        <taxon>Pezizomycotina</taxon>
        <taxon>Eurotiomycetes</taxon>
        <taxon>Eurotiomycetidae</taxon>
        <taxon>Onygenales</taxon>
        <taxon>Ajellomycetaceae</taxon>
        <taxon>Blastomyces</taxon>
    </lineage>
</organism>
<dbReference type="EMBL" id="GG749447">
    <property type="protein sequence ID" value="EGE83319.2"/>
    <property type="molecule type" value="Genomic_DNA"/>
</dbReference>
<name>F2TJA6_AJEDA</name>
<proteinExistence type="predicted"/>
<gene>
    <name evidence="1" type="ORF">BDDG_06263</name>
</gene>